<accession>A0A0C4EFL3</accession>
<evidence type="ECO:0000313" key="3">
    <source>
        <dbReference type="EnsemblFungi" id="MAPG_11564T0"/>
    </source>
</evidence>
<dbReference type="eggNOG" id="ENOG502RJJC">
    <property type="taxonomic scope" value="Eukaryota"/>
</dbReference>
<dbReference type="InterPro" id="IPR025649">
    <property type="entry name" value="DUF4360"/>
</dbReference>
<organism evidence="3 4">
    <name type="scientific">Magnaporthiopsis poae (strain ATCC 64411 / 73-15)</name>
    <name type="common">Kentucky bluegrass fungus</name>
    <name type="synonym">Magnaporthe poae</name>
    <dbReference type="NCBI Taxonomy" id="644358"/>
    <lineage>
        <taxon>Eukaryota</taxon>
        <taxon>Fungi</taxon>
        <taxon>Dikarya</taxon>
        <taxon>Ascomycota</taxon>
        <taxon>Pezizomycotina</taxon>
        <taxon>Sordariomycetes</taxon>
        <taxon>Sordariomycetidae</taxon>
        <taxon>Magnaporthales</taxon>
        <taxon>Magnaporthaceae</taxon>
        <taxon>Magnaporthiopsis</taxon>
    </lineage>
</organism>
<dbReference type="Proteomes" id="UP000011715">
    <property type="component" value="Unassembled WGS sequence"/>
</dbReference>
<feature type="signal peptide" evidence="1">
    <location>
        <begin position="1"/>
        <end position="18"/>
    </location>
</feature>
<reference evidence="2" key="3">
    <citation type="submission" date="2011-03" db="EMBL/GenBank/DDBJ databases">
        <title>Annotation of Magnaporthe poae ATCC 64411.</title>
        <authorList>
            <person name="Ma L.-J."/>
            <person name="Dead R."/>
            <person name="Young S.K."/>
            <person name="Zeng Q."/>
            <person name="Gargeya S."/>
            <person name="Fitzgerald M."/>
            <person name="Haas B."/>
            <person name="Abouelleil A."/>
            <person name="Alvarado L."/>
            <person name="Arachchi H.M."/>
            <person name="Berlin A."/>
            <person name="Brown A."/>
            <person name="Chapman S.B."/>
            <person name="Chen Z."/>
            <person name="Dunbar C."/>
            <person name="Freedman E."/>
            <person name="Gearin G."/>
            <person name="Gellesch M."/>
            <person name="Goldberg J."/>
            <person name="Griggs A."/>
            <person name="Gujja S."/>
            <person name="Heiman D."/>
            <person name="Howarth C."/>
            <person name="Larson L."/>
            <person name="Lui A."/>
            <person name="MacDonald P.J.P."/>
            <person name="Mehta T."/>
            <person name="Montmayeur A."/>
            <person name="Murphy C."/>
            <person name="Neiman D."/>
            <person name="Pearson M."/>
            <person name="Priest M."/>
            <person name="Roberts A."/>
            <person name="Saif S."/>
            <person name="Shea T."/>
            <person name="Shenoy N."/>
            <person name="Sisk P."/>
            <person name="Stolte C."/>
            <person name="Sykes S."/>
            <person name="Yandava C."/>
            <person name="Wortman J."/>
            <person name="Nusbaum C."/>
            <person name="Birren B."/>
        </authorList>
    </citation>
    <scope>NUCLEOTIDE SEQUENCE</scope>
    <source>
        <strain evidence="2">ATCC 64411</strain>
    </source>
</reference>
<reference evidence="4" key="1">
    <citation type="submission" date="2010-05" db="EMBL/GenBank/DDBJ databases">
        <title>The genome sequence of Magnaporthe poae strain ATCC 64411.</title>
        <authorList>
            <person name="Ma L.-J."/>
            <person name="Dead R."/>
            <person name="Young S."/>
            <person name="Zeng Q."/>
            <person name="Koehrsen M."/>
            <person name="Alvarado L."/>
            <person name="Berlin A."/>
            <person name="Chapman S.B."/>
            <person name="Chen Z."/>
            <person name="Freedman E."/>
            <person name="Gellesch M."/>
            <person name="Goldberg J."/>
            <person name="Griggs A."/>
            <person name="Gujja S."/>
            <person name="Heilman E.R."/>
            <person name="Heiman D."/>
            <person name="Hepburn T."/>
            <person name="Howarth C."/>
            <person name="Jen D."/>
            <person name="Larson L."/>
            <person name="Mehta T."/>
            <person name="Neiman D."/>
            <person name="Pearson M."/>
            <person name="Roberts A."/>
            <person name="Saif S."/>
            <person name="Shea T."/>
            <person name="Shenoy N."/>
            <person name="Sisk P."/>
            <person name="Stolte C."/>
            <person name="Sykes S."/>
            <person name="Walk T."/>
            <person name="White J."/>
            <person name="Yandava C."/>
            <person name="Haas B."/>
            <person name="Nusbaum C."/>
            <person name="Birren B."/>
        </authorList>
    </citation>
    <scope>NUCLEOTIDE SEQUENCE [LARGE SCALE GENOMIC DNA]</scope>
    <source>
        <strain evidence="4">ATCC 64411 / 73-15</strain>
    </source>
</reference>
<gene>
    <name evidence="2" type="ORF">MAPG_11564</name>
</gene>
<dbReference type="EnsemblFungi" id="MAPG_11564T0">
    <property type="protein sequence ID" value="MAPG_11564T0"/>
    <property type="gene ID" value="MAPG_11564"/>
</dbReference>
<reference evidence="2" key="2">
    <citation type="submission" date="2010-05" db="EMBL/GenBank/DDBJ databases">
        <title>The Genome Sequence of Magnaporthe poae strain ATCC 64411.</title>
        <authorList>
            <consortium name="The Broad Institute Genome Sequencing Platform"/>
            <consortium name="Broad Institute Genome Sequencing Center for Infectious Disease"/>
            <person name="Ma L.-J."/>
            <person name="Dead R."/>
            <person name="Young S."/>
            <person name="Zeng Q."/>
            <person name="Koehrsen M."/>
            <person name="Alvarado L."/>
            <person name="Berlin A."/>
            <person name="Chapman S.B."/>
            <person name="Chen Z."/>
            <person name="Freedman E."/>
            <person name="Gellesch M."/>
            <person name="Goldberg J."/>
            <person name="Griggs A."/>
            <person name="Gujja S."/>
            <person name="Heilman E.R."/>
            <person name="Heiman D."/>
            <person name="Hepburn T."/>
            <person name="Howarth C."/>
            <person name="Jen D."/>
            <person name="Larson L."/>
            <person name="Mehta T."/>
            <person name="Neiman D."/>
            <person name="Pearson M."/>
            <person name="Roberts A."/>
            <person name="Saif S."/>
            <person name="Shea T."/>
            <person name="Shenoy N."/>
            <person name="Sisk P."/>
            <person name="Stolte C."/>
            <person name="Sykes S."/>
            <person name="Walk T."/>
            <person name="White J."/>
            <person name="Yandava C."/>
            <person name="Haas B."/>
            <person name="Nusbaum C."/>
            <person name="Birren B."/>
        </authorList>
    </citation>
    <scope>NUCLEOTIDE SEQUENCE</scope>
    <source>
        <strain evidence="2">ATCC 64411</strain>
    </source>
</reference>
<dbReference type="OMA" id="MTIAFTD"/>
<dbReference type="AlphaFoldDB" id="A0A0C4EFL3"/>
<reference evidence="3" key="5">
    <citation type="submission" date="2015-06" db="UniProtKB">
        <authorList>
            <consortium name="EnsemblFungi"/>
        </authorList>
    </citation>
    <scope>IDENTIFICATION</scope>
    <source>
        <strain evidence="3">ATCC 64411</strain>
    </source>
</reference>
<sequence>MRPITIIISILLPALTAAAPTTSLEPRQSLPPNERIRITSVTGAGTGCPSGTWSSQISQDGTSVTLGFDQFEAFLNPASDRDLSCTLILAASYPTGCVASTVVATSHGFAEFPGGNTGTVEASYGTSPGRLTTGGGLTRAVLSGGVWAGGQPWLRTDNVGSAVNAGSGGRTVLFFVNTRAYFAAPAGSSVFGSLRMDDLSVSFTNQRRVTGQC</sequence>
<dbReference type="PANTHER" id="PTHR38847:SF1">
    <property type="entry name" value="PSEUDOURIDINE SYNTHASE RSUA_RLUA-LIKE DOMAIN-CONTAINING PROTEIN"/>
    <property type="match status" value="1"/>
</dbReference>
<reference evidence="3" key="4">
    <citation type="journal article" date="2015" name="G3 (Bethesda)">
        <title>Genome sequences of three phytopathogenic species of the Magnaporthaceae family of fungi.</title>
        <authorList>
            <person name="Okagaki L.H."/>
            <person name="Nunes C.C."/>
            <person name="Sailsbery J."/>
            <person name="Clay B."/>
            <person name="Brown D."/>
            <person name="John T."/>
            <person name="Oh Y."/>
            <person name="Young N."/>
            <person name="Fitzgerald M."/>
            <person name="Haas B.J."/>
            <person name="Zeng Q."/>
            <person name="Young S."/>
            <person name="Adiconis X."/>
            <person name="Fan L."/>
            <person name="Levin J.Z."/>
            <person name="Mitchell T.K."/>
            <person name="Okubara P.A."/>
            <person name="Farman M.L."/>
            <person name="Kohn L.M."/>
            <person name="Birren B."/>
            <person name="Ma L.-J."/>
            <person name="Dean R.A."/>
        </authorList>
    </citation>
    <scope>NUCLEOTIDE SEQUENCE</scope>
    <source>
        <strain evidence="3">ATCC 64411 / 73-15</strain>
    </source>
</reference>
<evidence type="ECO:0008006" key="5">
    <source>
        <dbReference type="Google" id="ProtNLM"/>
    </source>
</evidence>
<dbReference type="EMBL" id="ADBL01002848">
    <property type="status" value="NOT_ANNOTATED_CDS"/>
    <property type="molecule type" value="Genomic_DNA"/>
</dbReference>
<feature type="chain" id="PRO_5009386041" description="Secreted protein" evidence="1">
    <location>
        <begin position="19"/>
        <end position="213"/>
    </location>
</feature>
<evidence type="ECO:0000256" key="1">
    <source>
        <dbReference type="SAM" id="SignalP"/>
    </source>
</evidence>
<evidence type="ECO:0000313" key="2">
    <source>
        <dbReference type="EMBL" id="KLU92619.1"/>
    </source>
</evidence>
<keyword evidence="1" id="KW-0732">Signal</keyword>
<name>A0A0C4EFL3_MAGP6</name>
<dbReference type="OrthoDB" id="152248at2759"/>
<protein>
    <recommendedName>
        <fullName evidence="5">Secreted protein</fullName>
    </recommendedName>
</protein>
<dbReference type="VEuPathDB" id="FungiDB:MAPG_11564"/>
<proteinExistence type="predicted"/>
<keyword evidence="4" id="KW-1185">Reference proteome</keyword>
<dbReference type="Pfam" id="PF14273">
    <property type="entry name" value="DUF4360"/>
    <property type="match status" value="1"/>
</dbReference>
<dbReference type="PANTHER" id="PTHR38847">
    <property type="match status" value="1"/>
</dbReference>
<evidence type="ECO:0000313" key="4">
    <source>
        <dbReference type="Proteomes" id="UP000011715"/>
    </source>
</evidence>
<dbReference type="EMBL" id="GL876982">
    <property type="protein sequence ID" value="KLU92619.1"/>
    <property type="molecule type" value="Genomic_DNA"/>
</dbReference>